<proteinExistence type="predicted"/>
<reference evidence="2 3" key="1">
    <citation type="submission" date="2018-05" db="EMBL/GenBank/DDBJ databases">
        <title>Integrated omic analyses show evidence that a Ca. Accumulibacter phosphatis strain performs denitrification under micro-aerobic conditions.</title>
        <authorList>
            <person name="Camejo P.Y."/>
            <person name="Katherine M.D."/>
            <person name="Daniel N.R."/>
        </authorList>
    </citation>
    <scope>NUCLEOTIDE SEQUENCE [LARGE SCALE GENOMIC DNA]</scope>
    <source>
        <strain evidence="2">UW-LDO-IC</strain>
    </source>
</reference>
<comment type="caution">
    <text evidence="2">The sequence shown here is derived from an EMBL/GenBank/DDBJ whole genome shotgun (WGS) entry which is preliminary data.</text>
</comment>
<dbReference type="Gene3D" id="3.40.30.10">
    <property type="entry name" value="Glutaredoxin"/>
    <property type="match status" value="1"/>
</dbReference>
<dbReference type="AlphaFoldDB" id="A0A369XLI3"/>
<name>A0A369XLI3_9PROT</name>
<feature type="chain" id="PRO_5016861720" evidence="1">
    <location>
        <begin position="24"/>
        <end position="93"/>
    </location>
</feature>
<feature type="signal peptide" evidence="1">
    <location>
        <begin position="1"/>
        <end position="23"/>
    </location>
</feature>
<evidence type="ECO:0000256" key="1">
    <source>
        <dbReference type="SAM" id="SignalP"/>
    </source>
</evidence>
<dbReference type="EMBL" id="QPGA01000022">
    <property type="protein sequence ID" value="RDE50275.1"/>
    <property type="molecule type" value="Genomic_DNA"/>
</dbReference>
<sequence length="93" mass="9941">MIGPCFRALLAAFLLLTASPLFADEAAVEQPKLTARPQGLLRGDLTLTALDEKAAFAFSQAAIGRALGDFVLLDRDGQPVELSRYLGKPLLVN</sequence>
<accession>A0A369XLI3</accession>
<feature type="non-terminal residue" evidence="2">
    <location>
        <position position="93"/>
    </location>
</feature>
<dbReference type="Proteomes" id="UP000253831">
    <property type="component" value="Unassembled WGS sequence"/>
</dbReference>
<evidence type="ECO:0000313" key="3">
    <source>
        <dbReference type="Proteomes" id="UP000253831"/>
    </source>
</evidence>
<protein>
    <submittedName>
        <fullName evidence="2">SCO family protein</fullName>
    </submittedName>
</protein>
<organism evidence="2 3">
    <name type="scientific">Candidatus Accumulibacter meliphilus</name>
    <dbReference type="NCBI Taxonomy" id="2211374"/>
    <lineage>
        <taxon>Bacteria</taxon>
        <taxon>Pseudomonadati</taxon>
        <taxon>Pseudomonadota</taxon>
        <taxon>Betaproteobacteria</taxon>
        <taxon>Candidatus Accumulibacter</taxon>
    </lineage>
</organism>
<dbReference type="SUPFAM" id="SSF52833">
    <property type="entry name" value="Thioredoxin-like"/>
    <property type="match status" value="1"/>
</dbReference>
<keyword evidence="1" id="KW-0732">Signal</keyword>
<dbReference type="InterPro" id="IPR036249">
    <property type="entry name" value="Thioredoxin-like_sf"/>
</dbReference>
<evidence type="ECO:0000313" key="2">
    <source>
        <dbReference type="EMBL" id="RDE50275.1"/>
    </source>
</evidence>
<gene>
    <name evidence="2" type="ORF">DVS81_11860</name>
</gene>